<evidence type="ECO:0000313" key="3">
    <source>
        <dbReference type="Proteomes" id="UP000218785"/>
    </source>
</evidence>
<evidence type="ECO:0000259" key="1">
    <source>
        <dbReference type="Pfam" id="PF03235"/>
    </source>
</evidence>
<evidence type="ECO:0000313" key="2">
    <source>
        <dbReference type="EMBL" id="BAZ03270.1"/>
    </source>
</evidence>
<dbReference type="EMBL" id="AP018251">
    <property type="protein sequence ID" value="BAZ03270.1"/>
    <property type="molecule type" value="Genomic_DNA"/>
</dbReference>
<dbReference type="PANTHER" id="PTHR37292">
    <property type="entry name" value="VNG6097C"/>
    <property type="match status" value="1"/>
</dbReference>
<reference evidence="2 3" key="1">
    <citation type="submission" date="2017-06" db="EMBL/GenBank/DDBJ databases">
        <title>Genome sequencing of cyanobaciteial culture collection at National Institute for Environmental Studies (NIES).</title>
        <authorList>
            <person name="Hirose Y."/>
            <person name="Shimura Y."/>
            <person name="Fujisawa T."/>
            <person name="Nakamura Y."/>
            <person name="Kawachi M."/>
        </authorList>
    </citation>
    <scope>NUCLEOTIDE SEQUENCE [LARGE SCALE GENOMIC DNA]</scope>
    <source>
        <strain evidence="2 3">NIES-37</strain>
        <plasmid evidence="3">Plasmid3 dna</plasmid>
    </source>
</reference>
<keyword evidence="2" id="KW-0614">Plasmid</keyword>
<organism evidence="2 3">
    <name type="scientific">Tolypothrix tenuis PCC 7101</name>
    <dbReference type="NCBI Taxonomy" id="231146"/>
    <lineage>
        <taxon>Bacteria</taxon>
        <taxon>Bacillati</taxon>
        <taxon>Cyanobacteriota</taxon>
        <taxon>Cyanophyceae</taxon>
        <taxon>Nostocales</taxon>
        <taxon>Tolypothrichaceae</taxon>
        <taxon>Tolypothrix</taxon>
    </lineage>
</organism>
<protein>
    <recommendedName>
        <fullName evidence="1">GmrSD restriction endonucleases N-terminal domain-containing protein</fullName>
    </recommendedName>
</protein>
<name>A0A1Z4NC37_9CYAN</name>
<keyword evidence="3" id="KW-1185">Reference proteome</keyword>
<geneLocation type="plasmid" evidence="3">
    <name>Plasmid3 dna</name>
</geneLocation>
<dbReference type="RefSeq" id="WP_096585505.1">
    <property type="nucleotide sequence ID" value="NZ_CAWNJS010000004.1"/>
</dbReference>
<dbReference type="AlphaFoldDB" id="A0A1Z4NC37"/>
<proteinExistence type="predicted"/>
<dbReference type="PANTHER" id="PTHR37292:SF2">
    <property type="entry name" value="DUF262 DOMAIN-CONTAINING PROTEIN"/>
    <property type="match status" value="1"/>
</dbReference>
<dbReference type="InterPro" id="IPR004919">
    <property type="entry name" value="GmrSD_N"/>
</dbReference>
<accession>A0A1Z4NC37</accession>
<gene>
    <name evidence="2" type="ORF">NIES37_72830</name>
</gene>
<dbReference type="Proteomes" id="UP000218785">
    <property type="component" value="Plasmid plasmid3"/>
</dbReference>
<sequence>MPKIFYPSSEKLKYLLESIHQREVALPDFQRDFVWEPRSTEELIESICQNYPAGSLLRIRNSKGFYFVPREFAGAPELKHHAPSYLILDGQQRLTSLYHAFYGTGNHCYFINLQKLIDDQDLEDCIFYLNNKEADKKFGSLQQQANALVFPLKTLFGVKNGFEKWLDEIIDLRPETGGDRVTLKAKLREVKESWLEPAEEYEFPVVTLDDNTSAAAVCTIFETLNRTGVKLSVFDLLAARFWTADVRLRDLWDIAKTNYPIIVDFEIDPYYILQAITIYTASTAPSCKRNDVLKMNVDQIKIGWNPIVKALAEILQMLRDDCGVILPQWLPYYTILIPAAATLAAVSSVTGPSVGAIRNKLKRWFWCSVFGQTYENSPNSQSVKDYSELKQWIAGGAEPQTVSNFSFDINLLRQTTPRQRAVYRGVIALILRHGAQDFHKGGKITASMMLDKKIDDHHIFPQAFLKDKFPSVSSTLRDCVLNRTLIDKDTNIRISKRAPSNYLQEIEKTIGTFELQTILRSHLLPDTPTSPLCQDKFEDFLNERQQLIAAELEAVTQ</sequence>
<dbReference type="Pfam" id="PF03235">
    <property type="entry name" value="GmrSD_N"/>
    <property type="match status" value="1"/>
</dbReference>
<feature type="domain" description="GmrSD restriction endonucleases N-terminal" evidence="1">
    <location>
        <begin position="15"/>
        <end position="241"/>
    </location>
</feature>
<dbReference type="KEGG" id="ttq:NIES37_72830"/>